<dbReference type="EMBL" id="CEKZ01000003">
    <property type="protein sequence ID" value="CEQ04119.1"/>
    <property type="molecule type" value="Genomic_DNA"/>
</dbReference>
<evidence type="ECO:0000259" key="2">
    <source>
        <dbReference type="PROSITE" id="PS50943"/>
    </source>
</evidence>
<organism evidence="3 4">
    <name type="scientific">Paraclostridium sordellii</name>
    <name type="common">Clostridium sordellii</name>
    <dbReference type="NCBI Taxonomy" id="1505"/>
    <lineage>
        <taxon>Bacteria</taxon>
        <taxon>Bacillati</taxon>
        <taxon>Bacillota</taxon>
        <taxon>Clostridia</taxon>
        <taxon>Peptostreptococcales</taxon>
        <taxon>Peptostreptococcaceae</taxon>
        <taxon>Paraclostridium</taxon>
    </lineage>
</organism>
<reference evidence="3 4" key="1">
    <citation type="submission" date="2015-01" db="EMBL/GenBank/DDBJ databases">
        <authorList>
            <person name="Aslett A.Martin."/>
            <person name="De Silva Nishadi"/>
        </authorList>
    </citation>
    <scope>NUCLEOTIDE SEQUENCE [LARGE SCALE GENOMIC DNA]</scope>
    <source>
        <strain evidence="3 4">R28058</strain>
    </source>
</reference>
<keyword evidence="1 3" id="KW-0238">DNA-binding</keyword>
<dbReference type="CDD" id="cd00093">
    <property type="entry name" value="HTH_XRE"/>
    <property type="match status" value="1"/>
</dbReference>
<dbReference type="PROSITE" id="PS50943">
    <property type="entry name" value="HTH_CROC1"/>
    <property type="match status" value="1"/>
</dbReference>
<evidence type="ECO:0000313" key="4">
    <source>
        <dbReference type="Proteomes" id="UP000049127"/>
    </source>
</evidence>
<evidence type="ECO:0000256" key="1">
    <source>
        <dbReference type="ARBA" id="ARBA00023125"/>
    </source>
</evidence>
<dbReference type="OrthoDB" id="1766270at2"/>
<dbReference type="Pfam" id="PF01381">
    <property type="entry name" value="HTH_3"/>
    <property type="match status" value="1"/>
</dbReference>
<dbReference type="Proteomes" id="UP000049127">
    <property type="component" value="Unassembled WGS sequence"/>
</dbReference>
<feature type="domain" description="HTH cro/C1-type" evidence="2">
    <location>
        <begin position="6"/>
        <end position="60"/>
    </location>
</feature>
<dbReference type="SMART" id="SM00530">
    <property type="entry name" value="HTH_XRE"/>
    <property type="match status" value="1"/>
</dbReference>
<sequence length="104" mass="12112">MFAERLKELRCEEDLNQAQLAEILGVSPSTIGMYEQGRRTPDLEVLNKIATHFQVSVDYLLGRTDIKNFEDFPEEVQRLTELFLKADKKKIKALEELLRESLEK</sequence>
<evidence type="ECO:0000313" key="3">
    <source>
        <dbReference type="EMBL" id="CEQ04119.1"/>
    </source>
</evidence>
<name>A0A0C7I6Y8_PARSO</name>
<dbReference type="GO" id="GO:0003677">
    <property type="term" value="F:DNA binding"/>
    <property type="evidence" value="ECO:0007669"/>
    <property type="project" value="UniProtKB-KW"/>
</dbReference>
<gene>
    <name evidence="3" type="primary">immR_6</name>
    <name evidence="3" type="ORF">R28058_18521</name>
</gene>
<dbReference type="PANTHER" id="PTHR46558:SF11">
    <property type="entry name" value="HTH-TYPE TRANSCRIPTIONAL REGULATOR XRE"/>
    <property type="match status" value="1"/>
</dbReference>
<dbReference type="Gene3D" id="1.10.260.40">
    <property type="entry name" value="lambda repressor-like DNA-binding domains"/>
    <property type="match status" value="1"/>
</dbReference>
<dbReference type="RefSeq" id="WP_055342178.1">
    <property type="nucleotide sequence ID" value="NZ_CDNR01000002.1"/>
</dbReference>
<dbReference type="InterPro" id="IPR010982">
    <property type="entry name" value="Lambda_DNA-bd_dom_sf"/>
</dbReference>
<dbReference type="SUPFAM" id="SSF47413">
    <property type="entry name" value="lambda repressor-like DNA-binding domains"/>
    <property type="match status" value="1"/>
</dbReference>
<dbReference type="InterPro" id="IPR001387">
    <property type="entry name" value="Cro/C1-type_HTH"/>
</dbReference>
<protein>
    <submittedName>
        <fullName evidence="3">DNA-binding protein</fullName>
    </submittedName>
</protein>
<accession>A0A0C7I6Y8</accession>
<dbReference type="AlphaFoldDB" id="A0A0C7I6Y8"/>
<dbReference type="PANTHER" id="PTHR46558">
    <property type="entry name" value="TRACRIPTIONAL REGULATORY PROTEIN-RELATED-RELATED"/>
    <property type="match status" value="1"/>
</dbReference>
<proteinExistence type="predicted"/>